<dbReference type="InterPro" id="IPR050216">
    <property type="entry name" value="LRR_domain-containing"/>
</dbReference>
<evidence type="ECO:0000313" key="6">
    <source>
        <dbReference type="Proteomes" id="UP001314263"/>
    </source>
</evidence>
<dbReference type="InterPro" id="IPR003591">
    <property type="entry name" value="Leu-rich_rpt_typical-subtyp"/>
</dbReference>
<comment type="subcellular location">
    <subcellularLocation>
        <location evidence="1">Cytoplasm</location>
        <location evidence="1">Cytoskeleton</location>
        <location evidence="1">Cilium axoneme</location>
    </subcellularLocation>
</comment>
<sequence length="384" mass="41829">MQLLVQHGKETYQVTCEEDDAVDEVMNKIETLSGIFQGYQKLIYKGKTLHKKETAAQAKLKEGAKIMLIATSTHTETKGQAAAKEAVKAKAAQARERAAEQLAAKGAKAVIPSAPMPASWQERAAVWGRTGIASMRDVGLGEVPEELWEVAHAIRAADLSCNRLARLPARLSSLSSLGHLRASHNELDGCGDTWQAVSSLTALTNLALDHNRLTALPESVSALTRLQWLALSHNVIAELPGGLGCLTNLKRLDLRSNRLRELPEELGGASSLQELDASENALEQLPKSLARLKLLRTLLLDKNRLREVPGEILKGCSSLARLSLHGNPLTIEQLRSSEGFQEFNTRRCASADKQIDMHVFSPSGSFDEGADHVQWMSWAASGQQ</sequence>
<dbReference type="Pfam" id="PF13855">
    <property type="entry name" value="LRR_8"/>
    <property type="match status" value="1"/>
</dbReference>
<comment type="caution">
    <text evidence="5">The sequence shown here is derived from an EMBL/GenBank/DDBJ whole genome shotgun (WGS) entry which is preliminary data.</text>
</comment>
<accession>A0AAV1IAF7</accession>
<dbReference type="PROSITE" id="PS50053">
    <property type="entry name" value="UBIQUITIN_2"/>
    <property type="match status" value="1"/>
</dbReference>
<proteinExistence type="predicted"/>
<dbReference type="PROSITE" id="PS51450">
    <property type="entry name" value="LRR"/>
    <property type="match status" value="2"/>
</dbReference>
<dbReference type="PANTHER" id="PTHR48051">
    <property type="match status" value="1"/>
</dbReference>
<evidence type="ECO:0000259" key="4">
    <source>
        <dbReference type="PROSITE" id="PS50053"/>
    </source>
</evidence>
<dbReference type="Pfam" id="PF00240">
    <property type="entry name" value="ubiquitin"/>
    <property type="match status" value="1"/>
</dbReference>
<dbReference type="PANTHER" id="PTHR48051:SF1">
    <property type="entry name" value="RAS SUPPRESSOR PROTEIN 1"/>
    <property type="match status" value="1"/>
</dbReference>
<evidence type="ECO:0000313" key="5">
    <source>
        <dbReference type="EMBL" id="CAK0783475.1"/>
    </source>
</evidence>
<evidence type="ECO:0000256" key="2">
    <source>
        <dbReference type="ARBA" id="ARBA00022614"/>
    </source>
</evidence>
<dbReference type="Gene3D" id="3.10.20.90">
    <property type="entry name" value="Phosphatidylinositol 3-kinase Catalytic Subunit, Chain A, domain 1"/>
    <property type="match status" value="1"/>
</dbReference>
<gene>
    <name evidence="5" type="ORF">CVIRNUC_006674</name>
</gene>
<dbReference type="EMBL" id="CAUYUE010000008">
    <property type="protein sequence ID" value="CAK0783475.1"/>
    <property type="molecule type" value="Genomic_DNA"/>
</dbReference>
<keyword evidence="3" id="KW-0677">Repeat</keyword>
<dbReference type="SMART" id="SM00369">
    <property type="entry name" value="LRR_TYP"/>
    <property type="match status" value="5"/>
</dbReference>
<dbReference type="SUPFAM" id="SSF52058">
    <property type="entry name" value="L domain-like"/>
    <property type="match status" value="1"/>
</dbReference>
<dbReference type="InterPro" id="IPR001611">
    <property type="entry name" value="Leu-rich_rpt"/>
</dbReference>
<evidence type="ECO:0000256" key="1">
    <source>
        <dbReference type="ARBA" id="ARBA00004430"/>
    </source>
</evidence>
<reference evidence="5 6" key="1">
    <citation type="submission" date="2023-10" db="EMBL/GenBank/DDBJ databases">
        <authorList>
            <person name="Maclean D."/>
            <person name="Macfadyen A."/>
        </authorList>
    </citation>
    <scope>NUCLEOTIDE SEQUENCE [LARGE SCALE GENOMIC DNA]</scope>
</reference>
<dbReference type="InterPro" id="IPR029071">
    <property type="entry name" value="Ubiquitin-like_domsf"/>
</dbReference>
<dbReference type="GO" id="GO:0005930">
    <property type="term" value="C:axoneme"/>
    <property type="evidence" value="ECO:0007669"/>
    <property type="project" value="UniProtKB-SubCell"/>
</dbReference>
<dbReference type="SMART" id="SM00213">
    <property type="entry name" value="UBQ"/>
    <property type="match status" value="1"/>
</dbReference>
<keyword evidence="2" id="KW-0433">Leucine-rich repeat</keyword>
<dbReference type="AlphaFoldDB" id="A0AAV1IAF7"/>
<evidence type="ECO:0000256" key="3">
    <source>
        <dbReference type="ARBA" id="ARBA00022737"/>
    </source>
</evidence>
<dbReference type="SMART" id="SM00364">
    <property type="entry name" value="LRR_BAC"/>
    <property type="match status" value="3"/>
</dbReference>
<dbReference type="Gene3D" id="3.80.10.10">
    <property type="entry name" value="Ribonuclease Inhibitor"/>
    <property type="match status" value="2"/>
</dbReference>
<dbReference type="InterPro" id="IPR032675">
    <property type="entry name" value="LRR_dom_sf"/>
</dbReference>
<dbReference type="InterPro" id="IPR000626">
    <property type="entry name" value="Ubiquitin-like_dom"/>
</dbReference>
<protein>
    <recommendedName>
        <fullName evidence="4">Ubiquitin-like domain-containing protein</fullName>
    </recommendedName>
</protein>
<feature type="domain" description="Ubiquitin-like" evidence="4">
    <location>
        <begin position="1"/>
        <end position="69"/>
    </location>
</feature>
<organism evidence="5 6">
    <name type="scientific">Coccomyxa viridis</name>
    <dbReference type="NCBI Taxonomy" id="1274662"/>
    <lineage>
        <taxon>Eukaryota</taxon>
        <taxon>Viridiplantae</taxon>
        <taxon>Chlorophyta</taxon>
        <taxon>core chlorophytes</taxon>
        <taxon>Trebouxiophyceae</taxon>
        <taxon>Trebouxiophyceae incertae sedis</taxon>
        <taxon>Coccomyxaceae</taxon>
        <taxon>Coccomyxa</taxon>
    </lineage>
</organism>
<dbReference type="SUPFAM" id="SSF54236">
    <property type="entry name" value="Ubiquitin-like"/>
    <property type="match status" value="1"/>
</dbReference>
<dbReference type="Proteomes" id="UP001314263">
    <property type="component" value="Unassembled WGS sequence"/>
</dbReference>
<keyword evidence="6" id="KW-1185">Reference proteome</keyword>
<name>A0AAV1IAF7_9CHLO</name>